<sequence length="134" mass="14876">MTTNYVVIIFLLGYVCVANSGRPNFIIMLMDDMGWGDLGVFGEPSKETPHLDRMAAEGMVFTDFYSANPLCSPSRAALLTGRLPIRNGFYTTNAHARNAYTPQVIMGGIADNEVLLPELLHKAGYRNKIIGKWY</sequence>
<keyword evidence="5" id="KW-0106">Calcium</keyword>
<protein>
    <recommendedName>
        <fullName evidence="7">Sulfatase N-terminal domain-containing protein</fullName>
    </recommendedName>
</protein>
<evidence type="ECO:0000256" key="4">
    <source>
        <dbReference type="ARBA" id="ARBA00022801"/>
    </source>
</evidence>
<keyword evidence="4" id="KW-0378">Hydrolase</keyword>
<reference evidence="8" key="1">
    <citation type="journal article" date="2023" name="Mol. Biol. Evol.">
        <title>Third-Generation Sequencing Reveals the Adaptive Role of the Epigenome in Three Deep-Sea Polychaetes.</title>
        <authorList>
            <person name="Perez M."/>
            <person name="Aroh O."/>
            <person name="Sun Y."/>
            <person name="Lan Y."/>
            <person name="Juniper S.K."/>
            <person name="Young C.R."/>
            <person name="Angers B."/>
            <person name="Qian P.Y."/>
        </authorList>
    </citation>
    <scope>NUCLEOTIDE SEQUENCE</scope>
    <source>
        <strain evidence="8">P08H-3</strain>
    </source>
</reference>
<keyword evidence="9" id="KW-1185">Reference proteome</keyword>
<name>A0AAD9K5P3_9ANNE</name>
<evidence type="ECO:0000313" key="9">
    <source>
        <dbReference type="Proteomes" id="UP001208570"/>
    </source>
</evidence>
<dbReference type="PROSITE" id="PS00523">
    <property type="entry name" value="SULFATASE_1"/>
    <property type="match status" value="1"/>
</dbReference>
<dbReference type="EMBL" id="JAODUP010000061">
    <property type="protein sequence ID" value="KAK2164623.1"/>
    <property type="molecule type" value="Genomic_DNA"/>
</dbReference>
<evidence type="ECO:0000256" key="5">
    <source>
        <dbReference type="ARBA" id="ARBA00022837"/>
    </source>
</evidence>
<dbReference type="InterPro" id="IPR024607">
    <property type="entry name" value="Sulfatase_CS"/>
</dbReference>
<evidence type="ECO:0000259" key="7">
    <source>
        <dbReference type="Pfam" id="PF00884"/>
    </source>
</evidence>
<dbReference type="Pfam" id="PF00884">
    <property type="entry name" value="Sulfatase"/>
    <property type="match status" value="1"/>
</dbReference>
<feature type="signal peptide" evidence="6">
    <location>
        <begin position="1"/>
        <end position="20"/>
    </location>
</feature>
<keyword evidence="3" id="KW-0479">Metal-binding</keyword>
<dbReference type="AlphaFoldDB" id="A0AAD9K5P3"/>
<comment type="similarity">
    <text evidence="2">Belongs to the sulfatase family.</text>
</comment>
<dbReference type="InterPro" id="IPR017850">
    <property type="entry name" value="Alkaline_phosphatase_core_sf"/>
</dbReference>
<evidence type="ECO:0000256" key="3">
    <source>
        <dbReference type="ARBA" id="ARBA00022723"/>
    </source>
</evidence>
<dbReference type="PANTHER" id="PTHR42693">
    <property type="entry name" value="ARYLSULFATASE FAMILY MEMBER"/>
    <property type="match status" value="1"/>
</dbReference>
<proteinExistence type="inferred from homology"/>
<comment type="caution">
    <text evidence="8">The sequence shown here is derived from an EMBL/GenBank/DDBJ whole genome shotgun (WGS) entry which is preliminary data.</text>
</comment>
<feature type="domain" description="Sulfatase N-terminal" evidence="7">
    <location>
        <begin position="23"/>
        <end position="133"/>
    </location>
</feature>
<evidence type="ECO:0000256" key="1">
    <source>
        <dbReference type="ARBA" id="ARBA00001913"/>
    </source>
</evidence>
<dbReference type="InterPro" id="IPR000917">
    <property type="entry name" value="Sulfatase_N"/>
</dbReference>
<dbReference type="SUPFAM" id="SSF53649">
    <property type="entry name" value="Alkaline phosphatase-like"/>
    <property type="match status" value="1"/>
</dbReference>
<dbReference type="GO" id="GO:0004065">
    <property type="term" value="F:arylsulfatase activity"/>
    <property type="evidence" value="ECO:0007669"/>
    <property type="project" value="TreeGrafter"/>
</dbReference>
<dbReference type="InterPro" id="IPR050738">
    <property type="entry name" value="Sulfatase"/>
</dbReference>
<dbReference type="GO" id="GO:0046872">
    <property type="term" value="F:metal ion binding"/>
    <property type="evidence" value="ECO:0007669"/>
    <property type="project" value="UniProtKB-KW"/>
</dbReference>
<keyword evidence="6" id="KW-0732">Signal</keyword>
<dbReference type="PANTHER" id="PTHR42693:SF47">
    <property type="entry name" value="N-ACETYLGALACTOSAMINE-6-SULFATASE"/>
    <property type="match status" value="1"/>
</dbReference>
<feature type="chain" id="PRO_5042060161" description="Sulfatase N-terminal domain-containing protein" evidence="6">
    <location>
        <begin position="21"/>
        <end position="134"/>
    </location>
</feature>
<comment type="cofactor">
    <cofactor evidence="1">
        <name>Ca(2+)</name>
        <dbReference type="ChEBI" id="CHEBI:29108"/>
    </cofactor>
</comment>
<gene>
    <name evidence="8" type="ORF">LSH36_61g09052</name>
</gene>
<evidence type="ECO:0000313" key="8">
    <source>
        <dbReference type="EMBL" id="KAK2164623.1"/>
    </source>
</evidence>
<dbReference type="Gene3D" id="3.40.720.10">
    <property type="entry name" value="Alkaline Phosphatase, subunit A"/>
    <property type="match status" value="1"/>
</dbReference>
<evidence type="ECO:0000256" key="6">
    <source>
        <dbReference type="SAM" id="SignalP"/>
    </source>
</evidence>
<organism evidence="8 9">
    <name type="scientific">Paralvinella palmiformis</name>
    <dbReference type="NCBI Taxonomy" id="53620"/>
    <lineage>
        <taxon>Eukaryota</taxon>
        <taxon>Metazoa</taxon>
        <taxon>Spiralia</taxon>
        <taxon>Lophotrochozoa</taxon>
        <taxon>Annelida</taxon>
        <taxon>Polychaeta</taxon>
        <taxon>Sedentaria</taxon>
        <taxon>Canalipalpata</taxon>
        <taxon>Terebellida</taxon>
        <taxon>Terebelliformia</taxon>
        <taxon>Alvinellidae</taxon>
        <taxon>Paralvinella</taxon>
    </lineage>
</organism>
<accession>A0AAD9K5P3</accession>
<dbReference type="Proteomes" id="UP001208570">
    <property type="component" value="Unassembled WGS sequence"/>
</dbReference>
<evidence type="ECO:0000256" key="2">
    <source>
        <dbReference type="ARBA" id="ARBA00008779"/>
    </source>
</evidence>